<name>A0A915KBY8_ROMCU</name>
<protein>
    <submittedName>
        <fullName evidence="2">Uncharacterized protein</fullName>
    </submittedName>
</protein>
<reference evidence="2" key="1">
    <citation type="submission" date="2022-11" db="UniProtKB">
        <authorList>
            <consortium name="WormBaseParasite"/>
        </authorList>
    </citation>
    <scope>IDENTIFICATION</scope>
</reference>
<organism evidence="1 2">
    <name type="scientific">Romanomermis culicivorax</name>
    <name type="common">Nematode worm</name>
    <dbReference type="NCBI Taxonomy" id="13658"/>
    <lineage>
        <taxon>Eukaryota</taxon>
        <taxon>Metazoa</taxon>
        <taxon>Ecdysozoa</taxon>
        <taxon>Nematoda</taxon>
        <taxon>Enoplea</taxon>
        <taxon>Dorylaimia</taxon>
        <taxon>Mermithida</taxon>
        <taxon>Mermithoidea</taxon>
        <taxon>Mermithidae</taxon>
        <taxon>Romanomermis</taxon>
    </lineage>
</organism>
<accession>A0A915KBY8</accession>
<evidence type="ECO:0000313" key="2">
    <source>
        <dbReference type="WBParaSite" id="nRc.2.0.1.t36222-RA"/>
    </source>
</evidence>
<dbReference type="WBParaSite" id="nRc.2.0.1.t36222-RA">
    <property type="protein sequence ID" value="nRc.2.0.1.t36222-RA"/>
    <property type="gene ID" value="nRc.2.0.1.g36222"/>
</dbReference>
<sequence>MSTKTFNEWPSAASAGNDILRLNDAGHDNVDVDGLLLCTMSGDMALSDNPAAALSLNEWLLLLLLMSAANGDVDRQSIIKNRAPCCDFLSFN</sequence>
<dbReference type="Proteomes" id="UP000887565">
    <property type="component" value="Unplaced"/>
</dbReference>
<keyword evidence="1" id="KW-1185">Reference proteome</keyword>
<proteinExistence type="predicted"/>
<dbReference type="AlphaFoldDB" id="A0A915KBY8"/>
<evidence type="ECO:0000313" key="1">
    <source>
        <dbReference type="Proteomes" id="UP000887565"/>
    </source>
</evidence>